<evidence type="ECO:0000313" key="1">
    <source>
        <dbReference type="EMBL" id="MQN13969.1"/>
    </source>
</evidence>
<accession>A0AA90ZMT3</accession>
<proteinExistence type="predicted"/>
<protein>
    <recommendedName>
        <fullName evidence="3">DAC domain-containing protein</fullName>
    </recommendedName>
</protein>
<dbReference type="SUPFAM" id="SSF143597">
    <property type="entry name" value="YojJ-like"/>
    <property type="match status" value="1"/>
</dbReference>
<dbReference type="InterPro" id="IPR036888">
    <property type="entry name" value="DNA_integrity_DisA_N_sf"/>
</dbReference>
<sequence>MGIFEFSKIKGYLNFIKGSHLILIHTLEDFFSAEVKLEFNPIRKFKNVGECDIEGNINRNVYIISKDSILLLCKVQHEDNYFVLGISLKAKKIGETNNGKIYNIVASTVSKALQEASKSFYRSSINLFGEGLIVSAIAKYASQSLHNVSKVHFLIGYFNALRSTTFEGKYFSTGLIVTGSLFDYKERTVDGSVMYLNAVRQFTDCIDARYWYLVDGHSVYYLSDARSEIHYMYICDSQNRINQGLLSRLLHHRDILFRTNNGRELSVIVSNGIEFIYQENVWRYRNYQWIKNLIREEISLDENVYNAILYYVLYCSRNDTSSIIWIPKNVNSIKDFLKTSHAVSRKSFSILNPQFDGLIKRLMTSDGATVICPDGTVKYYGCIIKMEVADNKTLKGTGETAASRLASNGIAIKISQDGTIKIFLNERTKIKF</sequence>
<dbReference type="EMBL" id="VZCW01000369">
    <property type="protein sequence ID" value="MQN13969.1"/>
    <property type="molecule type" value="Genomic_DNA"/>
</dbReference>
<organism evidence="1 2">
    <name type="scientific">Segatella copri</name>
    <dbReference type="NCBI Taxonomy" id="165179"/>
    <lineage>
        <taxon>Bacteria</taxon>
        <taxon>Pseudomonadati</taxon>
        <taxon>Bacteroidota</taxon>
        <taxon>Bacteroidia</taxon>
        <taxon>Bacteroidales</taxon>
        <taxon>Prevotellaceae</taxon>
        <taxon>Segatella</taxon>
    </lineage>
</organism>
<dbReference type="AlphaFoldDB" id="A0AA90ZMT3"/>
<evidence type="ECO:0008006" key="3">
    <source>
        <dbReference type="Google" id="ProtNLM"/>
    </source>
</evidence>
<reference evidence="2" key="1">
    <citation type="submission" date="2019-09" db="EMBL/GenBank/DDBJ databases">
        <title>Distinct polysaccharide growth profiles of human intestinal Prevotella copri isolates.</title>
        <authorList>
            <person name="Fehlner-Peach H."/>
            <person name="Magnabosco C."/>
            <person name="Raghavan V."/>
            <person name="Scher J.U."/>
            <person name="Tett A."/>
            <person name="Cox L.M."/>
            <person name="Gottsegen C."/>
            <person name="Watters A."/>
            <person name="Wiltshire- Gordon J.D."/>
            <person name="Segata N."/>
            <person name="Bonneau R."/>
            <person name="Littman D.R."/>
        </authorList>
    </citation>
    <scope>NUCLEOTIDE SEQUENCE [LARGE SCALE GENOMIC DNA]</scope>
    <source>
        <strain evidence="2">iAQ1179</strain>
    </source>
</reference>
<dbReference type="Proteomes" id="UP000442105">
    <property type="component" value="Unassembled WGS sequence"/>
</dbReference>
<dbReference type="RefSeq" id="WP_153129372.1">
    <property type="nucleotide sequence ID" value="NZ_VZCW01000369.1"/>
</dbReference>
<gene>
    <name evidence="1" type="ORF">F7D95_14475</name>
</gene>
<comment type="caution">
    <text evidence="1">The sequence shown here is derived from an EMBL/GenBank/DDBJ whole genome shotgun (WGS) entry which is preliminary data.</text>
</comment>
<name>A0AA90ZMT3_9BACT</name>
<evidence type="ECO:0000313" key="2">
    <source>
        <dbReference type="Proteomes" id="UP000442105"/>
    </source>
</evidence>